<reference evidence="2 3" key="1">
    <citation type="submission" date="2023-05" db="EMBL/GenBank/DDBJ databases">
        <title>[ruminococcus] sp. nov., isolated from a pig farm feces dump.</title>
        <authorList>
            <person name="Chang Y.-H."/>
        </authorList>
    </citation>
    <scope>NUCLEOTIDE SEQUENCE [LARGE SCALE GENOMIC DNA]</scope>
    <source>
        <strain evidence="2 3">YH-rum2234</strain>
    </source>
</reference>
<protein>
    <recommendedName>
        <fullName evidence="1">DUF3502 domain-containing protein</fullName>
    </recommendedName>
</protein>
<evidence type="ECO:0000259" key="1">
    <source>
        <dbReference type="Pfam" id="PF12010"/>
    </source>
</evidence>
<gene>
    <name evidence="2" type="ORF">QJ036_06215</name>
</gene>
<dbReference type="AlphaFoldDB" id="A0AAP4BBV5"/>
<dbReference type="InterPro" id="IPR022627">
    <property type="entry name" value="DUF3502"/>
</dbReference>
<organism evidence="2 3">
    <name type="scientific">Fusibacillus kribbianus</name>
    <dbReference type="NCBI Taxonomy" id="3044208"/>
    <lineage>
        <taxon>Bacteria</taxon>
        <taxon>Bacillati</taxon>
        <taxon>Bacillota</taxon>
        <taxon>Clostridia</taxon>
        <taxon>Lachnospirales</taxon>
        <taxon>Lachnospiraceae</taxon>
        <taxon>Fusibacillus</taxon>
    </lineage>
</organism>
<comment type="caution">
    <text evidence="2">The sequence shown here is derived from an EMBL/GenBank/DDBJ whole genome shotgun (WGS) entry which is preliminary data.</text>
</comment>
<dbReference type="EMBL" id="JASGBQ010000007">
    <property type="protein sequence ID" value="MDI9242073.1"/>
    <property type="molecule type" value="Genomic_DNA"/>
</dbReference>
<evidence type="ECO:0000313" key="2">
    <source>
        <dbReference type="EMBL" id="MDI9242073.1"/>
    </source>
</evidence>
<dbReference type="Pfam" id="PF12010">
    <property type="entry name" value="DUF3502"/>
    <property type="match status" value="1"/>
</dbReference>
<name>A0AAP4BBV5_9FIRM</name>
<proteinExistence type="predicted"/>
<sequence length="500" mass="57926">MRKGCRYGFLFLVMVIALSFMNGCGKKQKEVQLKWVVYDVFFPEGWQEDFNELLKKKGIPCQVEFVSVSVKDEWYQGEEFDYRKYLKHYEDAVAVGKYDIIGLPGTQGYYDFYSIFAREGLLEPLEPYFTQGEAGETLRMVYPEKIWKTLEVDGTIYGLLNSWGNFKRYFVLNEKYLDKYGIIQNETVTVSAMEELLKTVAEGEQKEQNTLFVPVTGWNPFRQVGYEDTPCVMVSIDTRGEQLAAKSNLEIEQFKENSRRLHELEKDRIVQNSEGTLKQKQEGNFFAEMIYSYSTEAAVEQMRNGYGLKEEIRLKAVECPEGNNPFYPWGYRTALAKNSTNKKEAIELLAHIYADEELSNALAYGKEGNNYHIVDGKAVPDLRRGIGSAFQMYFGNNLITIPTGVDSSEKRTELQQVLEDIPPARQSGFYFDITNVEDEMGQVLRTYEKYRGVLLGEGESFEDDWRRMEEDFEQAGLSEIVDEMNRQLLQFQEEQKKTEM</sequence>
<accession>A0AAP4BBV5</accession>
<feature type="domain" description="DUF3502" evidence="1">
    <location>
        <begin position="427"/>
        <end position="492"/>
    </location>
</feature>
<dbReference type="RefSeq" id="WP_283230577.1">
    <property type="nucleotide sequence ID" value="NZ_JASGBQ010000007.1"/>
</dbReference>
<dbReference type="SUPFAM" id="SSF53850">
    <property type="entry name" value="Periplasmic binding protein-like II"/>
    <property type="match status" value="1"/>
</dbReference>
<keyword evidence="3" id="KW-1185">Reference proteome</keyword>
<evidence type="ECO:0000313" key="3">
    <source>
        <dbReference type="Proteomes" id="UP001300383"/>
    </source>
</evidence>
<dbReference type="Proteomes" id="UP001300383">
    <property type="component" value="Unassembled WGS sequence"/>
</dbReference>
<dbReference type="Gene3D" id="3.40.190.10">
    <property type="entry name" value="Periplasmic binding protein-like II"/>
    <property type="match status" value="1"/>
</dbReference>